<dbReference type="SUPFAM" id="SSF54523">
    <property type="entry name" value="Pili subunits"/>
    <property type="match status" value="1"/>
</dbReference>
<dbReference type="InterPro" id="IPR012902">
    <property type="entry name" value="N_methyl_site"/>
</dbReference>
<keyword evidence="3" id="KW-1185">Reference proteome</keyword>
<dbReference type="Pfam" id="PF07963">
    <property type="entry name" value="N_methyl"/>
    <property type="match status" value="1"/>
</dbReference>
<dbReference type="AlphaFoldDB" id="A0A318JCK8"/>
<evidence type="ECO:0000313" key="3">
    <source>
        <dbReference type="Proteomes" id="UP000248395"/>
    </source>
</evidence>
<dbReference type="Pfam" id="PF16732">
    <property type="entry name" value="ComP_DUS"/>
    <property type="match status" value="1"/>
</dbReference>
<feature type="transmembrane region" description="Helical" evidence="1">
    <location>
        <begin position="12"/>
        <end position="36"/>
    </location>
</feature>
<gene>
    <name evidence="2" type="ORF">DFR38_110104</name>
</gene>
<accession>A0A318JCK8</accession>
<organism evidence="2 3">
    <name type="scientific">Aquitalea magnusonii</name>
    <dbReference type="NCBI Taxonomy" id="332411"/>
    <lineage>
        <taxon>Bacteria</taxon>
        <taxon>Pseudomonadati</taxon>
        <taxon>Pseudomonadota</taxon>
        <taxon>Betaproteobacteria</taxon>
        <taxon>Neisseriales</taxon>
        <taxon>Chromobacteriaceae</taxon>
        <taxon>Aquitalea</taxon>
    </lineage>
</organism>
<keyword evidence="1" id="KW-0812">Transmembrane</keyword>
<dbReference type="EMBL" id="QJKC01000010">
    <property type="protein sequence ID" value="PXX46006.1"/>
    <property type="molecule type" value="Genomic_DNA"/>
</dbReference>
<dbReference type="NCBIfam" id="TIGR02532">
    <property type="entry name" value="IV_pilin_GFxxxE"/>
    <property type="match status" value="1"/>
</dbReference>
<dbReference type="RefSeq" id="WP_082693658.1">
    <property type="nucleotide sequence ID" value="NZ_LNQU01000160.1"/>
</dbReference>
<dbReference type="InterPro" id="IPR031982">
    <property type="entry name" value="PilE-like"/>
</dbReference>
<dbReference type="OrthoDB" id="8595466at2"/>
<proteinExistence type="predicted"/>
<name>A0A318JCK8_9NEIS</name>
<reference evidence="2 3" key="1">
    <citation type="submission" date="2018-05" db="EMBL/GenBank/DDBJ databases">
        <title>Genomic Encyclopedia of Type Strains, Phase IV (KMG-IV): sequencing the most valuable type-strain genomes for metagenomic binning, comparative biology and taxonomic classification.</title>
        <authorList>
            <person name="Goeker M."/>
        </authorList>
    </citation>
    <scope>NUCLEOTIDE SEQUENCE [LARGE SCALE GENOMIC DNA]</scope>
    <source>
        <strain evidence="2 3">DSM 25134</strain>
    </source>
</reference>
<keyword evidence="1" id="KW-0472">Membrane</keyword>
<evidence type="ECO:0000256" key="1">
    <source>
        <dbReference type="SAM" id="Phobius"/>
    </source>
</evidence>
<evidence type="ECO:0000313" key="2">
    <source>
        <dbReference type="EMBL" id="PXX46006.1"/>
    </source>
</evidence>
<dbReference type="InterPro" id="IPR045584">
    <property type="entry name" value="Pilin-like"/>
</dbReference>
<dbReference type="Gene3D" id="3.30.700.50">
    <property type="match status" value="1"/>
</dbReference>
<sequence>MARITLNRLHRGFSLLELLTVLAMLSLLLLIALPLWRGHVLRLRQAEARVALLQASHFMEQWRSEHGRYTAGSGHWPTLPVSATAYYELHFGAQDGNARADSFQLRAIPKPGQAWLGEEMLVLDQDGNIRLCAVNDVGKLRCRVD</sequence>
<comment type="caution">
    <text evidence="2">The sequence shown here is derived from an EMBL/GenBank/DDBJ whole genome shotgun (WGS) entry which is preliminary data.</text>
</comment>
<protein>
    <submittedName>
        <fullName evidence="2">Type IV pilus assembly protein PilE</fullName>
    </submittedName>
</protein>
<keyword evidence="1" id="KW-1133">Transmembrane helix</keyword>
<dbReference type="GO" id="GO:0043683">
    <property type="term" value="P:type IV pilus assembly"/>
    <property type="evidence" value="ECO:0007669"/>
    <property type="project" value="InterPro"/>
</dbReference>
<dbReference type="Proteomes" id="UP000248395">
    <property type="component" value="Unassembled WGS sequence"/>
</dbReference>
<dbReference type="PROSITE" id="PS00409">
    <property type="entry name" value="PROKAR_NTER_METHYL"/>
    <property type="match status" value="1"/>
</dbReference>